<protein>
    <recommendedName>
        <fullName evidence="8">Molybdenum cofactor guanylyltransferase</fullName>
        <shortName evidence="8">MoCo guanylyltransferase</shortName>
        <ecNumber evidence="8">2.7.7.77</ecNumber>
    </recommendedName>
    <alternativeName>
        <fullName evidence="8">GTP:molybdopterin guanylyltransferase</fullName>
    </alternativeName>
    <alternativeName>
        <fullName evidence="8">Mo-MPT guanylyltransferase</fullName>
    </alternativeName>
    <alternativeName>
        <fullName evidence="8">Molybdopterin guanylyltransferase</fullName>
    </alternativeName>
    <alternativeName>
        <fullName evidence="8">Molybdopterin-guanine dinucleotide synthase</fullName>
        <shortName evidence="8">MGD synthase</shortName>
    </alternativeName>
</protein>
<dbReference type="HAMAP" id="MF_00316">
    <property type="entry name" value="MobA"/>
    <property type="match status" value="1"/>
</dbReference>
<dbReference type="InterPro" id="IPR029044">
    <property type="entry name" value="Nucleotide-diphossugar_trans"/>
</dbReference>
<dbReference type="GO" id="GO:0005525">
    <property type="term" value="F:GTP binding"/>
    <property type="evidence" value="ECO:0007669"/>
    <property type="project" value="UniProtKB-UniRule"/>
</dbReference>
<evidence type="ECO:0000256" key="1">
    <source>
        <dbReference type="ARBA" id="ARBA00022490"/>
    </source>
</evidence>
<organism evidence="10 11">
    <name type="scientific">Hasllibacter halocynthiae</name>
    <dbReference type="NCBI Taxonomy" id="595589"/>
    <lineage>
        <taxon>Bacteria</taxon>
        <taxon>Pseudomonadati</taxon>
        <taxon>Pseudomonadota</taxon>
        <taxon>Alphaproteobacteria</taxon>
        <taxon>Rhodobacterales</taxon>
        <taxon>Roseobacteraceae</taxon>
        <taxon>Hasllibacter</taxon>
    </lineage>
</organism>
<accession>A0A2T0X3V6</accession>
<feature type="binding site" evidence="8">
    <location>
        <position position="65"/>
    </location>
    <ligand>
        <name>GTP</name>
        <dbReference type="ChEBI" id="CHEBI:37565"/>
    </ligand>
</feature>
<comment type="domain">
    <text evidence="8">The N-terminal domain determines nucleotide recognition and specific binding, while the C-terminal domain determines the specific binding to the target protein.</text>
</comment>
<gene>
    <name evidence="8" type="primary">mobA</name>
    <name evidence="10" type="ORF">BCF33_2501</name>
</gene>
<evidence type="ECO:0000259" key="9">
    <source>
        <dbReference type="Pfam" id="PF12804"/>
    </source>
</evidence>
<evidence type="ECO:0000313" key="11">
    <source>
        <dbReference type="Proteomes" id="UP000238801"/>
    </source>
</evidence>
<keyword evidence="11" id="KW-1185">Reference proteome</keyword>
<keyword evidence="3 8" id="KW-0479">Metal-binding</keyword>
<evidence type="ECO:0000256" key="6">
    <source>
        <dbReference type="ARBA" id="ARBA00023134"/>
    </source>
</evidence>
<dbReference type="GO" id="GO:0061603">
    <property type="term" value="F:molybdenum cofactor guanylyltransferase activity"/>
    <property type="evidence" value="ECO:0007669"/>
    <property type="project" value="UniProtKB-EC"/>
</dbReference>
<evidence type="ECO:0000313" key="10">
    <source>
        <dbReference type="EMBL" id="PRY93621.1"/>
    </source>
</evidence>
<evidence type="ECO:0000256" key="8">
    <source>
        <dbReference type="HAMAP-Rule" id="MF_00316"/>
    </source>
</evidence>
<keyword evidence="4 8" id="KW-0547">Nucleotide-binding</keyword>
<feature type="binding site" evidence="8">
    <location>
        <position position="98"/>
    </location>
    <ligand>
        <name>Mg(2+)</name>
        <dbReference type="ChEBI" id="CHEBI:18420"/>
    </ligand>
</feature>
<dbReference type="EMBL" id="PVTT01000002">
    <property type="protein sequence ID" value="PRY93621.1"/>
    <property type="molecule type" value="Genomic_DNA"/>
</dbReference>
<name>A0A2T0X3V6_9RHOB</name>
<reference evidence="10 11" key="1">
    <citation type="submission" date="2018-03" db="EMBL/GenBank/DDBJ databases">
        <title>Genomic Encyclopedia of Archaeal and Bacterial Type Strains, Phase II (KMG-II): from individual species to whole genera.</title>
        <authorList>
            <person name="Goeker M."/>
        </authorList>
    </citation>
    <scope>NUCLEOTIDE SEQUENCE [LARGE SCALE GENOMIC DNA]</scope>
    <source>
        <strain evidence="10 11">DSM 29318</strain>
    </source>
</reference>
<feature type="binding site" evidence="8">
    <location>
        <position position="21"/>
    </location>
    <ligand>
        <name>GTP</name>
        <dbReference type="ChEBI" id="CHEBI:37565"/>
    </ligand>
</feature>
<dbReference type="Proteomes" id="UP000238801">
    <property type="component" value="Unassembled WGS sequence"/>
</dbReference>
<dbReference type="NCBIfam" id="TIGR02665">
    <property type="entry name" value="molyb_mobA"/>
    <property type="match status" value="1"/>
</dbReference>
<comment type="cofactor">
    <cofactor evidence="8">
        <name>Mg(2+)</name>
        <dbReference type="ChEBI" id="CHEBI:18420"/>
    </cofactor>
</comment>
<dbReference type="InterPro" id="IPR025877">
    <property type="entry name" value="MobA-like_NTP_Trfase"/>
</dbReference>
<evidence type="ECO:0000256" key="5">
    <source>
        <dbReference type="ARBA" id="ARBA00022842"/>
    </source>
</evidence>
<keyword evidence="2 8" id="KW-0808">Transferase</keyword>
<dbReference type="PANTHER" id="PTHR19136">
    <property type="entry name" value="MOLYBDENUM COFACTOR GUANYLYLTRANSFERASE"/>
    <property type="match status" value="1"/>
</dbReference>
<dbReference type="GO" id="GO:1902758">
    <property type="term" value="P:bis(molybdopterin guanine dinucleotide)molybdenum biosynthetic process"/>
    <property type="evidence" value="ECO:0007669"/>
    <property type="project" value="TreeGrafter"/>
</dbReference>
<comment type="caution">
    <text evidence="10">The sequence shown here is derived from an EMBL/GenBank/DDBJ whole genome shotgun (WGS) entry which is preliminary data.</text>
</comment>
<comment type="catalytic activity">
    <reaction evidence="8">
        <text>Mo-molybdopterin + GTP + H(+) = Mo-molybdopterin guanine dinucleotide + diphosphate</text>
        <dbReference type="Rhea" id="RHEA:34243"/>
        <dbReference type="ChEBI" id="CHEBI:15378"/>
        <dbReference type="ChEBI" id="CHEBI:33019"/>
        <dbReference type="ChEBI" id="CHEBI:37565"/>
        <dbReference type="ChEBI" id="CHEBI:71302"/>
        <dbReference type="ChEBI" id="CHEBI:71310"/>
        <dbReference type="EC" id="2.7.7.77"/>
    </reaction>
</comment>
<dbReference type="SUPFAM" id="SSF53448">
    <property type="entry name" value="Nucleotide-diphospho-sugar transferases"/>
    <property type="match status" value="1"/>
</dbReference>
<dbReference type="GO" id="GO:0046872">
    <property type="term" value="F:metal ion binding"/>
    <property type="evidence" value="ECO:0007669"/>
    <property type="project" value="UniProtKB-KW"/>
</dbReference>
<dbReference type="Gene3D" id="3.90.550.10">
    <property type="entry name" value="Spore Coat Polysaccharide Biosynthesis Protein SpsA, Chain A"/>
    <property type="match status" value="1"/>
</dbReference>
<evidence type="ECO:0000256" key="7">
    <source>
        <dbReference type="ARBA" id="ARBA00023150"/>
    </source>
</evidence>
<dbReference type="InterPro" id="IPR013482">
    <property type="entry name" value="Molybde_CF_guanTrfase"/>
</dbReference>
<keyword evidence="10" id="KW-0548">Nucleotidyltransferase</keyword>
<comment type="subunit">
    <text evidence="8">Monomer.</text>
</comment>
<evidence type="ECO:0000256" key="2">
    <source>
        <dbReference type="ARBA" id="ARBA00022679"/>
    </source>
</evidence>
<feature type="binding site" evidence="8">
    <location>
        <position position="98"/>
    </location>
    <ligand>
        <name>GTP</name>
        <dbReference type="ChEBI" id="CHEBI:37565"/>
    </ligand>
</feature>
<dbReference type="Pfam" id="PF12804">
    <property type="entry name" value="NTP_transf_3"/>
    <property type="match status" value="1"/>
</dbReference>
<keyword evidence="6 8" id="KW-0342">GTP-binding</keyword>
<feature type="binding site" evidence="8">
    <location>
        <begin position="8"/>
        <end position="10"/>
    </location>
    <ligand>
        <name>GTP</name>
        <dbReference type="ChEBI" id="CHEBI:37565"/>
    </ligand>
</feature>
<keyword evidence="5 8" id="KW-0460">Magnesium</keyword>
<sequence>MRPPLVILAGGAARRMGGGLKGLLPLGDTTLIGSALARLAPQAEAVALNANDPGLEAMNLPILRDTVPGRPGPLAGVLAAMRWAGGLGAARVATAAADTPFPPKDLLARLAEARAPVAMAATSDPARGRLRHPVFALWDVTLAEALEEALERGTRRVVAFADAHGNRDVDFPDEATFFNVNTPEDLVAARRMLP</sequence>
<dbReference type="PANTHER" id="PTHR19136:SF81">
    <property type="entry name" value="MOLYBDENUM COFACTOR GUANYLYLTRANSFERASE"/>
    <property type="match status" value="1"/>
</dbReference>
<keyword evidence="7 8" id="KW-0501">Molybdenum cofactor biosynthesis</keyword>
<comment type="subcellular location">
    <subcellularLocation>
        <location evidence="8">Cytoplasm</location>
    </subcellularLocation>
</comment>
<evidence type="ECO:0000256" key="3">
    <source>
        <dbReference type="ARBA" id="ARBA00022723"/>
    </source>
</evidence>
<proteinExistence type="inferred from homology"/>
<dbReference type="OrthoDB" id="9788394at2"/>
<feature type="domain" description="MobA-like NTP transferase" evidence="9">
    <location>
        <begin position="6"/>
        <end position="159"/>
    </location>
</feature>
<dbReference type="RefSeq" id="WP_106161643.1">
    <property type="nucleotide sequence ID" value="NZ_PVTT01000002.1"/>
</dbReference>
<dbReference type="GO" id="GO:0005737">
    <property type="term" value="C:cytoplasm"/>
    <property type="evidence" value="ECO:0007669"/>
    <property type="project" value="UniProtKB-SubCell"/>
</dbReference>
<keyword evidence="1 8" id="KW-0963">Cytoplasm</keyword>
<feature type="binding site" evidence="8">
    <location>
        <position position="49"/>
    </location>
    <ligand>
        <name>GTP</name>
        <dbReference type="ChEBI" id="CHEBI:37565"/>
    </ligand>
</feature>
<comment type="similarity">
    <text evidence="8">Belongs to the MobA family.</text>
</comment>
<comment type="function">
    <text evidence="8">Transfers a GMP moiety from GTP to Mo-molybdopterin (Mo-MPT) cofactor (Moco or molybdenum cofactor) to form Mo-molybdopterin guanine dinucleotide (Mo-MGD) cofactor.</text>
</comment>
<dbReference type="EC" id="2.7.7.77" evidence="8"/>
<evidence type="ECO:0000256" key="4">
    <source>
        <dbReference type="ARBA" id="ARBA00022741"/>
    </source>
</evidence>
<dbReference type="AlphaFoldDB" id="A0A2T0X3V6"/>